<sequence length="311" mass="33714">MKTITFKGYRFSQLTLGTVQLGMPYGISNSQGMPNDQDALDMLHMAAGAGITTFDTARQYGASEALLGRFLEGHMGKGLNMVSKFKIAPQEAGSLERAWKSVEASVRASIECLGISKLPVCLLHKGEEPMETVAGVLPEIISRLREQGLIDIGGVSVYEPVDVAFCLSEPLVEAVQVPVNIFDQRLVVSGALQRLAGARKLVFARSVFLQGLFFMDPGQISGNLKPAIPFLRQLHAFASEYHLDVAGMAFAYVRDLPGIDSVVIGAVTSAQLAENVRLLDAPEIPPALRDEFIKVFTAVPDEILTPGRWKI</sequence>
<dbReference type="InterPro" id="IPR053135">
    <property type="entry name" value="AKR2_Oxidoreductase"/>
</dbReference>
<feature type="domain" description="NADP-dependent oxidoreductase" evidence="1">
    <location>
        <begin position="14"/>
        <end position="281"/>
    </location>
</feature>
<dbReference type="OrthoDB" id="9773828at2"/>
<dbReference type="InterPro" id="IPR036812">
    <property type="entry name" value="NAD(P)_OxRdtase_dom_sf"/>
</dbReference>
<protein>
    <submittedName>
        <fullName evidence="2">Aryl-alcohol dehydrogenase-like predicted oxidoreductase</fullName>
    </submittedName>
</protein>
<organism evidence="2 3">
    <name type="scientific">Dyadobacter jiangsuensis</name>
    <dbReference type="NCBI Taxonomy" id="1591085"/>
    <lineage>
        <taxon>Bacteria</taxon>
        <taxon>Pseudomonadati</taxon>
        <taxon>Bacteroidota</taxon>
        <taxon>Cytophagia</taxon>
        <taxon>Cytophagales</taxon>
        <taxon>Spirosomataceae</taxon>
        <taxon>Dyadobacter</taxon>
    </lineage>
</organism>
<proteinExistence type="predicted"/>
<evidence type="ECO:0000313" key="3">
    <source>
        <dbReference type="Proteomes" id="UP000241964"/>
    </source>
</evidence>
<dbReference type="PANTHER" id="PTHR43312:SF1">
    <property type="entry name" value="NADP-DEPENDENT OXIDOREDUCTASE DOMAIN-CONTAINING PROTEIN"/>
    <property type="match status" value="1"/>
</dbReference>
<dbReference type="SUPFAM" id="SSF51430">
    <property type="entry name" value="NAD(P)-linked oxidoreductase"/>
    <property type="match status" value="1"/>
</dbReference>
<evidence type="ECO:0000259" key="1">
    <source>
        <dbReference type="Pfam" id="PF00248"/>
    </source>
</evidence>
<dbReference type="CDD" id="cd19097">
    <property type="entry name" value="AKR_unchar"/>
    <property type="match status" value="1"/>
</dbReference>
<dbReference type="InterPro" id="IPR023210">
    <property type="entry name" value="NADP_OxRdtase_dom"/>
</dbReference>
<dbReference type="Proteomes" id="UP000241964">
    <property type="component" value="Unassembled WGS sequence"/>
</dbReference>
<evidence type="ECO:0000313" key="2">
    <source>
        <dbReference type="EMBL" id="PSL31159.1"/>
    </source>
</evidence>
<comment type="caution">
    <text evidence="2">The sequence shown here is derived from an EMBL/GenBank/DDBJ whole genome shotgun (WGS) entry which is preliminary data.</text>
</comment>
<name>A0A2P8GB07_9BACT</name>
<dbReference type="EMBL" id="PYAS01000003">
    <property type="protein sequence ID" value="PSL31159.1"/>
    <property type="molecule type" value="Genomic_DNA"/>
</dbReference>
<gene>
    <name evidence="2" type="ORF">CLV60_10325</name>
</gene>
<reference evidence="2 3" key="1">
    <citation type="submission" date="2018-03" db="EMBL/GenBank/DDBJ databases">
        <title>Genomic Encyclopedia of Archaeal and Bacterial Type Strains, Phase II (KMG-II): from individual species to whole genera.</title>
        <authorList>
            <person name="Goeker M."/>
        </authorList>
    </citation>
    <scope>NUCLEOTIDE SEQUENCE [LARGE SCALE GENOMIC DNA]</scope>
    <source>
        <strain evidence="2 3">DSM 29057</strain>
    </source>
</reference>
<dbReference type="Pfam" id="PF00248">
    <property type="entry name" value="Aldo_ket_red"/>
    <property type="match status" value="1"/>
</dbReference>
<dbReference type="RefSeq" id="WP_106594538.1">
    <property type="nucleotide sequence ID" value="NZ_PYAS01000003.1"/>
</dbReference>
<dbReference type="PANTHER" id="PTHR43312">
    <property type="entry name" value="D-THREO-ALDOSE 1-DEHYDROGENASE"/>
    <property type="match status" value="1"/>
</dbReference>
<dbReference type="Gene3D" id="3.20.20.100">
    <property type="entry name" value="NADP-dependent oxidoreductase domain"/>
    <property type="match status" value="1"/>
</dbReference>
<keyword evidence="3" id="KW-1185">Reference proteome</keyword>
<dbReference type="AlphaFoldDB" id="A0A2P8GB07"/>
<accession>A0A2P8GB07</accession>